<comment type="caution">
    <text evidence="6">The sequence shown here is derived from an EMBL/GenBank/DDBJ whole genome shotgun (WGS) entry which is preliminary data.</text>
</comment>
<dbReference type="Proteomes" id="UP001067235">
    <property type="component" value="Unassembled WGS sequence"/>
</dbReference>
<dbReference type="Gene3D" id="3.40.50.1820">
    <property type="entry name" value="alpha/beta hydrolase"/>
    <property type="match status" value="1"/>
</dbReference>
<dbReference type="Pfam" id="PF01083">
    <property type="entry name" value="Cutinase"/>
    <property type="match status" value="1"/>
</dbReference>
<evidence type="ECO:0000256" key="3">
    <source>
        <dbReference type="ARBA" id="ARBA00022801"/>
    </source>
</evidence>
<evidence type="ECO:0000256" key="1">
    <source>
        <dbReference type="ARBA" id="ARBA00007534"/>
    </source>
</evidence>
<dbReference type="PANTHER" id="PTHR33630:SF9">
    <property type="entry name" value="CUTINASE 4"/>
    <property type="match status" value="1"/>
</dbReference>
<evidence type="ECO:0000256" key="2">
    <source>
        <dbReference type="ARBA" id="ARBA00022487"/>
    </source>
</evidence>
<dbReference type="RefSeq" id="WP_301570248.1">
    <property type="nucleotide sequence ID" value="NZ_JAPWIE010000002.1"/>
</dbReference>
<dbReference type="SMART" id="SM01110">
    <property type="entry name" value="Cutinase"/>
    <property type="match status" value="1"/>
</dbReference>
<organism evidence="6 7">
    <name type="scientific">Gordonia rubripertincta</name>
    <name type="common">Rhodococcus corallinus</name>
    <dbReference type="NCBI Taxonomy" id="36822"/>
    <lineage>
        <taxon>Bacteria</taxon>
        <taxon>Bacillati</taxon>
        <taxon>Actinomycetota</taxon>
        <taxon>Actinomycetes</taxon>
        <taxon>Mycobacteriales</taxon>
        <taxon>Gordoniaceae</taxon>
        <taxon>Gordonia</taxon>
    </lineage>
</organism>
<gene>
    <name evidence="6" type="ORF">O4213_07030</name>
</gene>
<reference evidence="6" key="1">
    <citation type="submission" date="2022-12" db="EMBL/GenBank/DDBJ databases">
        <authorList>
            <person name="Krivoruchko A.V."/>
            <person name="Elkin A."/>
        </authorList>
    </citation>
    <scope>NUCLEOTIDE SEQUENCE</scope>
    <source>
        <strain evidence="6">IEGM 1388</strain>
    </source>
</reference>
<dbReference type="EMBL" id="JAPWIE010000002">
    <property type="protein sequence ID" value="MCZ4549728.1"/>
    <property type="molecule type" value="Genomic_DNA"/>
</dbReference>
<proteinExistence type="inferred from homology"/>
<sequence>MQRDRTRQRWPRIGFLTLVLALLGTVGVTTGSATASQTQCPALYVLAVPGTWANGDQPGVLNEVTSDLGPETAVQYVGYDATAFPWEKAIYGKSKAQAAANATGLAAAMLQRCPGTKIALTGYSQGADAAGDVASEIGTGRAAISPSNVAGVVLLADPRRSDKDNVIGPQLTGEGSGGDRPGGMGWLRPRSFSLCAPEDLYCNLPQDYYVTRIVGYLAETSDPTPSQISQYQVEAGAILQELLTHGGPAAVVREVSDVRAREQIRIFDEFLRSGAHANYTTFQVDGGITAAQWARTYLAGLA</sequence>
<comment type="similarity">
    <text evidence="1">Belongs to the cutinase family.</text>
</comment>
<dbReference type="PANTHER" id="PTHR33630">
    <property type="entry name" value="CUTINASE RV1984C-RELATED-RELATED"/>
    <property type="match status" value="1"/>
</dbReference>
<dbReference type="InterPro" id="IPR029058">
    <property type="entry name" value="AB_hydrolase_fold"/>
</dbReference>
<protein>
    <submittedName>
        <fullName evidence="6">Cutinase family protein</fullName>
    </submittedName>
</protein>
<dbReference type="SUPFAM" id="SSF53474">
    <property type="entry name" value="alpha/beta-Hydrolases"/>
    <property type="match status" value="1"/>
</dbReference>
<dbReference type="InterPro" id="IPR000675">
    <property type="entry name" value="Cutinase/axe"/>
</dbReference>
<accession>A0ABT4MRU1</accession>
<evidence type="ECO:0000256" key="4">
    <source>
        <dbReference type="ARBA" id="ARBA00023157"/>
    </source>
</evidence>
<evidence type="ECO:0000313" key="7">
    <source>
        <dbReference type="Proteomes" id="UP001067235"/>
    </source>
</evidence>
<name>A0ABT4MRU1_GORRU</name>
<keyword evidence="3" id="KW-0378">Hydrolase</keyword>
<keyword evidence="4" id="KW-1015">Disulfide bond</keyword>
<evidence type="ECO:0000256" key="5">
    <source>
        <dbReference type="SAM" id="MobiDB-lite"/>
    </source>
</evidence>
<keyword evidence="7" id="KW-1185">Reference proteome</keyword>
<evidence type="ECO:0000313" key="6">
    <source>
        <dbReference type="EMBL" id="MCZ4549728.1"/>
    </source>
</evidence>
<feature type="region of interest" description="Disordered" evidence="5">
    <location>
        <begin position="163"/>
        <end position="182"/>
    </location>
</feature>
<keyword evidence="2" id="KW-0719">Serine esterase</keyword>